<keyword evidence="2" id="KW-0560">Oxidoreductase</keyword>
<evidence type="ECO:0000313" key="4">
    <source>
        <dbReference type="Proteomes" id="UP000644756"/>
    </source>
</evidence>
<dbReference type="Pfam" id="PF13561">
    <property type="entry name" value="adh_short_C2"/>
    <property type="match status" value="1"/>
</dbReference>
<dbReference type="Gene3D" id="3.40.50.720">
    <property type="entry name" value="NAD(P)-binding Rossmann-like Domain"/>
    <property type="match status" value="1"/>
</dbReference>
<organism evidence="3 4">
    <name type="scientific">Paenibacillus abyssi</name>
    <dbReference type="NCBI Taxonomy" id="1340531"/>
    <lineage>
        <taxon>Bacteria</taxon>
        <taxon>Bacillati</taxon>
        <taxon>Bacillota</taxon>
        <taxon>Bacilli</taxon>
        <taxon>Bacillales</taxon>
        <taxon>Paenibacillaceae</taxon>
        <taxon>Paenibacillus</taxon>
    </lineage>
</organism>
<comment type="similarity">
    <text evidence="1">Belongs to the short-chain dehydrogenases/reductases (SDR) family.</text>
</comment>
<protein>
    <submittedName>
        <fullName evidence="3">3-oxoacyl-ACP reductase</fullName>
    </submittedName>
</protein>
<evidence type="ECO:0000256" key="2">
    <source>
        <dbReference type="ARBA" id="ARBA00023002"/>
    </source>
</evidence>
<dbReference type="GO" id="GO:0016491">
    <property type="term" value="F:oxidoreductase activity"/>
    <property type="evidence" value="ECO:0007669"/>
    <property type="project" value="UniProtKB-KW"/>
</dbReference>
<dbReference type="InterPro" id="IPR002347">
    <property type="entry name" value="SDR_fam"/>
</dbReference>
<dbReference type="InterPro" id="IPR020904">
    <property type="entry name" value="Sc_DH/Rdtase_CS"/>
</dbReference>
<dbReference type="PRINTS" id="PR00081">
    <property type="entry name" value="GDHRDH"/>
</dbReference>
<dbReference type="AlphaFoldDB" id="A0A917G287"/>
<dbReference type="SUPFAM" id="SSF51735">
    <property type="entry name" value="NAD(P)-binding Rossmann-fold domains"/>
    <property type="match status" value="1"/>
</dbReference>
<dbReference type="FunFam" id="3.40.50.720:FF:000084">
    <property type="entry name" value="Short-chain dehydrogenase reductase"/>
    <property type="match status" value="1"/>
</dbReference>
<dbReference type="PRINTS" id="PR00080">
    <property type="entry name" value="SDRFAMILY"/>
</dbReference>
<dbReference type="Proteomes" id="UP000644756">
    <property type="component" value="Unassembled WGS sequence"/>
</dbReference>
<proteinExistence type="inferred from homology"/>
<evidence type="ECO:0000256" key="1">
    <source>
        <dbReference type="ARBA" id="ARBA00006484"/>
    </source>
</evidence>
<keyword evidence="4" id="KW-1185">Reference proteome</keyword>
<accession>A0A917G287</accession>
<comment type="caution">
    <text evidence="3">The sequence shown here is derived from an EMBL/GenBank/DDBJ whole genome shotgun (WGS) entry which is preliminary data.</text>
</comment>
<dbReference type="GO" id="GO:0008206">
    <property type="term" value="P:bile acid metabolic process"/>
    <property type="evidence" value="ECO:0007669"/>
    <property type="project" value="UniProtKB-ARBA"/>
</dbReference>
<dbReference type="RefSeq" id="WP_188532850.1">
    <property type="nucleotide sequence ID" value="NZ_BMGR01000015.1"/>
</dbReference>
<dbReference type="EMBL" id="BMGR01000015">
    <property type="protein sequence ID" value="GGG19243.1"/>
    <property type="molecule type" value="Genomic_DNA"/>
</dbReference>
<dbReference type="InterPro" id="IPR036291">
    <property type="entry name" value="NAD(P)-bd_dom_sf"/>
</dbReference>
<reference evidence="3" key="1">
    <citation type="journal article" date="2014" name="Int. J. Syst. Evol. Microbiol.">
        <title>Complete genome sequence of Corynebacterium casei LMG S-19264T (=DSM 44701T), isolated from a smear-ripened cheese.</title>
        <authorList>
            <consortium name="US DOE Joint Genome Institute (JGI-PGF)"/>
            <person name="Walter F."/>
            <person name="Albersmeier A."/>
            <person name="Kalinowski J."/>
            <person name="Ruckert C."/>
        </authorList>
    </citation>
    <scope>NUCLEOTIDE SEQUENCE</scope>
    <source>
        <strain evidence="3">CGMCC 1.12987</strain>
    </source>
</reference>
<evidence type="ECO:0000313" key="3">
    <source>
        <dbReference type="EMBL" id="GGG19243.1"/>
    </source>
</evidence>
<dbReference type="PROSITE" id="PS00061">
    <property type="entry name" value="ADH_SHORT"/>
    <property type="match status" value="1"/>
</dbReference>
<dbReference type="InterPro" id="IPR050259">
    <property type="entry name" value="SDR"/>
</dbReference>
<dbReference type="PANTHER" id="PTHR42879:SF2">
    <property type="entry name" value="3-OXOACYL-[ACYL-CARRIER-PROTEIN] REDUCTASE FABG"/>
    <property type="match status" value="1"/>
</dbReference>
<sequence length="253" mass="27185">MNHDLSGKIALVTGGSRGLGRWICYALAVSGASVAVNYANNERDALETVRLIEEIGGKAIATRGDITREEEVQRIVSEVTEHYQAQVDILVNNATGPQPMYAIEDSTWDIYMDQLVFFVKAPLLLTKAVLPGMKERGTGSIINIGSEVVQLGNPNFSSYVSAKSAMVGMTRSWANELGHSGIRVNLIAPGFIPVERTEGLDQSVFEDYTEGVPLGHMGKPMDIGKAVVFFASDASEFITGQCLAVNGGKTMGI</sequence>
<gene>
    <name evidence="3" type="primary">fabG1</name>
    <name evidence="3" type="ORF">GCM10010916_40080</name>
</gene>
<name>A0A917G287_9BACL</name>
<reference evidence="3" key="2">
    <citation type="submission" date="2020-09" db="EMBL/GenBank/DDBJ databases">
        <authorList>
            <person name="Sun Q."/>
            <person name="Zhou Y."/>
        </authorList>
    </citation>
    <scope>NUCLEOTIDE SEQUENCE</scope>
    <source>
        <strain evidence="3">CGMCC 1.12987</strain>
    </source>
</reference>
<dbReference type="PANTHER" id="PTHR42879">
    <property type="entry name" value="3-OXOACYL-(ACYL-CARRIER-PROTEIN) REDUCTASE"/>
    <property type="match status" value="1"/>
</dbReference>